<gene>
    <name evidence="1" type="ORF">LSINAPIS_LOCUS6230</name>
</gene>
<keyword evidence="2" id="KW-1185">Reference proteome</keyword>
<evidence type="ECO:0000313" key="1">
    <source>
        <dbReference type="EMBL" id="VVC94227.1"/>
    </source>
</evidence>
<organism evidence="1 2">
    <name type="scientific">Leptidea sinapis</name>
    <dbReference type="NCBI Taxonomy" id="189913"/>
    <lineage>
        <taxon>Eukaryota</taxon>
        <taxon>Metazoa</taxon>
        <taxon>Ecdysozoa</taxon>
        <taxon>Arthropoda</taxon>
        <taxon>Hexapoda</taxon>
        <taxon>Insecta</taxon>
        <taxon>Pterygota</taxon>
        <taxon>Neoptera</taxon>
        <taxon>Endopterygota</taxon>
        <taxon>Lepidoptera</taxon>
        <taxon>Glossata</taxon>
        <taxon>Ditrysia</taxon>
        <taxon>Papilionoidea</taxon>
        <taxon>Pieridae</taxon>
        <taxon>Dismorphiinae</taxon>
        <taxon>Leptidea</taxon>
    </lineage>
</organism>
<dbReference type="AlphaFoldDB" id="A0A5E4Q7M1"/>
<protein>
    <recommendedName>
        <fullName evidence="3">MD-2-related lipid-recognition domain-containing protein</fullName>
    </recommendedName>
</protein>
<evidence type="ECO:0000313" key="2">
    <source>
        <dbReference type="Proteomes" id="UP000324832"/>
    </source>
</evidence>
<proteinExistence type="predicted"/>
<sequence>MTTRALVGLLGVSSEYPLGDHAFTCDFLTNTYCPVMRGESLIEIQEYFWQVSFCMSHGRLQVPFPVQLDLLVEDELTQPAFCLRTTILVS</sequence>
<dbReference type="EMBL" id="FZQP02001904">
    <property type="protein sequence ID" value="VVC94227.1"/>
    <property type="molecule type" value="Genomic_DNA"/>
</dbReference>
<dbReference type="Proteomes" id="UP000324832">
    <property type="component" value="Unassembled WGS sequence"/>
</dbReference>
<accession>A0A5E4Q7M1</accession>
<name>A0A5E4Q7M1_9NEOP</name>
<reference evidence="1 2" key="1">
    <citation type="submission" date="2017-07" db="EMBL/GenBank/DDBJ databases">
        <authorList>
            <person name="Talla V."/>
            <person name="Backstrom N."/>
        </authorList>
    </citation>
    <scope>NUCLEOTIDE SEQUENCE [LARGE SCALE GENOMIC DNA]</scope>
</reference>
<evidence type="ECO:0008006" key="3">
    <source>
        <dbReference type="Google" id="ProtNLM"/>
    </source>
</evidence>